<evidence type="ECO:0000256" key="2">
    <source>
        <dbReference type="SAM" id="SignalP"/>
    </source>
</evidence>
<evidence type="ECO:0000256" key="1">
    <source>
        <dbReference type="SAM" id="MobiDB-lite"/>
    </source>
</evidence>
<dbReference type="GO" id="GO:0009279">
    <property type="term" value="C:cell outer membrane"/>
    <property type="evidence" value="ECO:0007669"/>
    <property type="project" value="TreeGrafter"/>
</dbReference>
<dbReference type="GO" id="GO:0042834">
    <property type="term" value="F:peptidoglycan binding"/>
    <property type="evidence" value="ECO:0007669"/>
    <property type="project" value="InterPro"/>
</dbReference>
<dbReference type="PANTHER" id="PTHR34183">
    <property type="entry name" value="ENDOLYTIC PEPTIDOGLYCAN TRANSGLYCOSYLASE RLPA"/>
    <property type="match status" value="1"/>
</dbReference>
<feature type="compositionally biased region" description="Pro residues" evidence="1">
    <location>
        <begin position="235"/>
        <end position="246"/>
    </location>
</feature>
<feature type="signal peptide" evidence="2">
    <location>
        <begin position="1"/>
        <end position="29"/>
    </location>
</feature>
<dbReference type="AlphaFoldDB" id="A0A6I4UV12"/>
<dbReference type="Gene3D" id="2.40.40.10">
    <property type="entry name" value="RlpA-like domain"/>
    <property type="match status" value="1"/>
</dbReference>
<evidence type="ECO:0000313" key="4">
    <source>
        <dbReference type="EMBL" id="MXP42772.1"/>
    </source>
</evidence>
<feature type="chain" id="PRO_5026270316" evidence="2">
    <location>
        <begin position="30"/>
        <end position="317"/>
    </location>
</feature>
<feature type="region of interest" description="Disordered" evidence="1">
    <location>
        <begin position="212"/>
        <end position="250"/>
    </location>
</feature>
<organism evidence="4 5">
    <name type="scientific">Croceibacterium soli</name>
    <dbReference type="NCBI Taxonomy" id="1739690"/>
    <lineage>
        <taxon>Bacteria</taxon>
        <taxon>Pseudomonadati</taxon>
        <taxon>Pseudomonadota</taxon>
        <taxon>Alphaproteobacteria</taxon>
        <taxon>Sphingomonadales</taxon>
        <taxon>Erythrobacteraceae</taxon>
        <taxon>Croceibacterium</taxon>
    </lineage>
</organism>
<dbReference type="SUPFAM" id="SSF110997">
    <property type="entry name" value="Sporulation related repeat"/>
    <property type="match status" value="1"/>
</dbReference>
<keyword evidence="2" id="KW-0732">Signal</keyword>
<feature type="domain" description="SPOR" evidence="3">
    <location>
        <begin position="239"/>
        <end position="315"/>
    </location>
</feature>
<dbReference type="EMBL" id="WTYK01000011">
    <property type="protein sequence ID" value="MXP42772.1"/>
    <property type="molecule type" value="Genomic_DNA"/>
</dbReference>
<dbReference type="PROSITE" id="PS51257">
    <property type="entry name" value="PROKAR_LIPOPROTEIN"/>
    <property type="match status" value="1"/>
</dbReference>
<evidence type="ECO:0000259" key="3">
    <source>
        <dbReference type="PROSITE" id="PS51724"/>
    </source>
</evidence>
<dbReference type="OrthoDB" id="9779128at2"/>
<name>A0A6I4UV12_9SPHN</name>
<dbReference type="Gene3D" id="3.30.70.1070">
    <property type="entry name" value="Sporulation related repeat"/>
    <property type="match status" value="1"/>
</dbReference>
<comment type="caution">
    <text evidence="4">The sequence shown here is derived from an EMBL/GenBank/DDBJ whole genome shotgun (WGS) entry which is preliminary data.</text>
</comment>
<accession>A0A6I4UV12</accession>
<reference evidence="4 5" key="1">
    <citation type="submission" date="2019-12" db="EMBL/GenBank/DDBJ databases">
        <title>Genomic-based taxomic classification of the family Erythrobacteraceae.</title>
        <authorList>
            <person name="Xu L."/>
        </authorList>
    </citation>
    <scope>NUCLEOTIDE SEQUENCE [LARGE SCALE GENOMIC DNA]</scope>
    <source>
        <strain evidence="4 5">MCCC 1K02066</strain>
    </source>
</reference>
<dbReference type="InterPro" id="IPR036908">
    <property type="entry name" value="RlpA-like_sf"/>
</dbReference>
<dbReference type="InterPro" id="IPR036680">
    <property type="entry name" value="SPOR-like_sf"/>
</dbReference>
<dbReference type="Pfam" id="PF05036">
    <property type="entry name" value="SPOR"/>
    <property type="match status" value="1"/>
</dbReference>
<dbReference type="PANTHER" id="PTHR34183:SF1">
    <property type="entry name" value="ENDOLYTIC PEPTIDOGLYCAN TRANSGLYCOSYLASE RLPA"/>
    <property type="match status" value="1"/>
</dbReference>
<dbReference type="RefSeq" id="WP_160747635.1">
    <property type="nucleotide sequence ID" value="NZ_WTYK01000011.1"/>
</dbReference>
<evidence type="ECO:0000313" key="5">
    <source>
        <dbReference type="Proteomes" id="UP000469159"/>
    </source>
</evidence>
<sequence length="317" mass="32447">MRLPVETFTGPARGLALALLLPAVLAGCAAGGSAALDAGPLELTGPAADYPVVVGEPYRVGDRLYTPLDAFNYDETGLAAADGGQGVSASHHTLPLPSYAEVTSLESGRTILVRVERRGPMDGHALIALAPAALEQLGAAAGAPVRVRRVNPPEEDRAFLRAGRAAPLRMDTPEALLTVLRRKLAPGGGALPRPSAAPAALAKVELPPSTAAAIPPAPAPVVSPEPIRRVDTPKPPKPPETPPPATTPNGAYVVQAVALSSRERAQAVAGVIGGTVSQAGKLYRVRTGPFATRAQAQASLAKVRAAGYSQARIFTNS</sequence>
<gene>
    <name evidence="4" type="ORF">GRI75_14085</name>
</gene>
<proteinExistence type="predicted"/>
<protein>
    <submittedName>
        <fullName evidence="4">Sporulation protein SsgA</fullName>
    </submittedName>
</protein>
<dbReference type="PROSITE" id="PS51724">
    <property type="entry name" value="SPOR"/>
    <property type="match status" value="1"/>
</dbReference>
<dbReference type="InterPro" id="IPR007730">
    <property type="entry name" value="SPOR-like_dom"/>
</dbReference>
<dbReference type="Proteomes" id="UP000469159">
    <property type="component" value="Unassembled WGS sequence"/>
</dbReference>
<keyword evidence="5" id="KW-1185">Reference proteome</keyword>